<dbReference type="InterPro" id="IPR053967">
    <property type="entry name" value="LlgE_F_G-like_D1"/>
</dbReference>
<dbReference type="EMBL" id="CP001016">
    <property type="protein sequence ID" value="ACB96379.1"/>
    <property type="molecule type" value="Genomic_DNA"/>
</dbReference>
<evidence type="ECO:0000256" key="3">
    <source>
        <dbReference type="ARBA" id="ARBA00023143"/>
    </source>
</evidence>
<sequence>MQSNLYVSLSGQVMLERRLTTIATNIANQSVAGYRAEDVNFSTILSKTDKYPVAYAGTGRTHISREAGLLSKTDNPLDVAIQGDGWFAMQTPAGTVYTRDGRMHMQATGELVSVDNHPILDAGNTPLLVDPDAGPITIAKDGMITQNGRQIGAIGLFQLDDNAKLQHYHNSGVLSDRQGVAVLDFTANGIAQGYVESANVNPILELSKLITVSRSFEQISTAMENSESSLRDSIKTLGGA</sequence>
<dbReference type="SUPFAM" id="SSF117143">
    <property type="entry name" value="Flagellar hook protein flgE"/>
    <property type="match status" value="1"/>
</dbReference>
<reference evidence="8" key="1">
    <citation type="submission" date="2008-03" db="EMBL/GenBank/DDBJ databases">
        <title>Complete sequence of chromosome of Beijerinckia indica subsp. indica ATCC 9039.</title>
        <authorList>
            <consortium name="US DOE Joint Genome Institute"/>
            <person name="Copeland A."/>
            <person name="Lucas S."/>
            <person name="Lapidus A."/>
            <person name="Glavina del Rio T."/>
            <person name="Dalin E."/>
            <person name="Tice H."/>
            <person name="Bruce D."/>
            <person name="Goodwin L."/>
            <person name="Pitluck S."/>
            <person name="LaButti K."/>
            <person name="Schmutz J."/>
            <person name="Larimer F."/>
            <person name="Land M."/>
            <person name="Hauser L."/>
            <person name="Kyrpides N."/>
            <person name="Mikhailova N."/>
            <person name="Dunfield P.F."/>
            <person name="Dedysh S.N."/>
            <person name="Liesack W."/>
            <person name="Saw J.H."/>
            <person name="Alam M."/>
            <person name="Chen Y."/>
            <person name="Murrell J.C."/>
            <person name="Richardson P."/>
        </authorList>
    </citation>
    <scope>NUCLEOTIDE SEQUENCE [LARGE SCALE GENOMIC DNA]</scope>
    <source>
        <strain evidence="8">ATCC 9039 / DSM 1715 / NCIMB 8712</strain>
    </source>
</reference>
<dbReference type="InterPro" id="IPR020013">
    <property type="entry name" value="Flagellar_FlgE/F/G"/>
</dbReference>
<comment type="subunit">
    <text evidence="4">The basal body constitutes a major portion of the flagellar organelle and consists of five rings (E,L,P,S, and M) mounted on a central rod. The rod consists of about 26 subunits of FlgG in the distal portion, and FlgB, FlgC and FlgF are thought to build up the proximal portion of the rod with about 6 subunits each.</text>
</comment>
<comment type="subcellular location">
    <subcellularLocation>
        <location evidence="1 4">Bacterial flagellum basal body</location>
    </subcellularLocation>
</comment>
<organism evidence="7 8">
    <name type="scientific">Beijerinckia indica subsp. indica (strain ATCC 9039 / DSM 1715 / NCIMB 8712)</name>
    <dbReference type="NCBI Taxonomy" id="395963"/>
    <lineage>
        <taxon>Bacteria</taxon>
        <taxon>Pseudomonadati</taxon>
        <taxon>Pseudomonadota</taxon>
        <taxon>Alphaproteobacteria</taxon>
        <taxon>Hyphomicrobiales</taxon>
        <taxon>Beijerinckiaceae</taxon>
        <taxon>Beijerinckia</taxon>
    </lineage>
</organism>
<keyword evidence="3 4" id="KW-0975">Bacterial flagellum</keyword>
<dbReference type="KEGG" id="bid:Bind_2810"/>
<feature type="domain" description="Flagellar basal-body/hook protein C-terminal" evidence="5">
    <location>
        <begin position="191"/>
        <end position="233"/>
    </location>
</feature>
<protein>
    <recommendedName>
        <fullName evidence="4">Flagellar basal-body rod protein FlgF</fullName>
    </recommendedName>
</protein>
<evidence type="ECO:0000259" key="6">
    <source>
        <dbReference type="Pfam" id="PF22692"/>
    </source>
</evidence>
<dbReference type="HOGENOM" id="CLU_013687_0_0_5"/>
<dbReference type="InterPro" id="IPR010930">
    <property type="entry name" value="Flg_bb/hook_C_dom"/>
</dbReference>
<dbReference type="RefSeq" id="WP_012385730.1">
    <property type="nucleotide sequence ID" value="NC_010581.1"/>
</dbReference>
<evidence type="ECO:0000313" key="8">
    <source>
        <dbReference type="Proteomes" id="UP000001695"/>
    </source>
</evidence>
<dbReference type="NCBIfam" id="TIGR02490">
    <property type="entry name" value="flgF"/>
    <property type="match status" value="1"/>
</dbReference>
<dbReference type="GO" id="GO:0030694">
    <property type="term" value="C:bacterial-type flagellum basal body, rod"/>
    <property type="evidence" value="ECO:0007669"/>
    <property type="project" value="UniProtKB-UniRule"/>
</dbReference>
<dbReference type="NCBIfam" id="TIGR03506">
    <property type="entry name" value="FlgEFG_subfam"/>
    <property type="match status" value="1"/>
</dbReference>
<feature type="domain" description="Flagellar hook protein FlgE/F/G-like D1" evidence="6">
    <location>
        <begin position="80"/>
        <end position="145"/>
    </location>
</feature>
<dbReference type="AlphaFoldDB" id="B2IK04"/>
<keyword evidence="7" id="KW-0282">Flagellum</keyword>
<dbReference type="InterPro" id="IPR012836">
    <property type="entry name" value="FlgF"/>
</dbReference>
<dbReference type="Pfam" id="PF06429">
    <property type="entry name" value="Flg_bbr_C"/>
    <property type="match status" value="1"/>
</dbReference>
<dbReference type="OrthoDB" id="9804559at2"/>
<evidence type="ECO:0000256" key="1">
    <source>
        <dbReference type="ARBA" id="ARBA00004117"/>
    </source>
</evidence>
<dbReference type="STRING" id="395963.Bind_2810"/>
<evidence type="ECO:0000259" key="5">
    <source>
        <dbReference type="Pfam" id="PF06429"/>
    </source>
</evidence>
<proteinExistence type="inferred from homology"/>
<gene>
    <name evidence="7" type="ordered locus">Bind_2810</name>
</gene>
<reference evidence="7 8" key="2">
    <citation type="journal article" date="2010" name="J. Bacteriol.">
        <title>Complete genome sequence of Beijerinckia indica subsp. indica.</title>
        <authorList>
            <person name="Tamas I."/>
            <person name="Dedysh S.N."/>
            <person name="Liesack W."/>
            <person name="Stott M.B."/>
            <person name="Alam M."/>
            <person name="Murrell J.C."/>
            <person name="Dunfield P.F."/>
        </authorList>
    </citation>
    <scope>NUCLEOTIDE SEQUENCE [LARGE SCALE GENOMIC DNA]</scope>
    <source>
        <strain evidence="8">ATCC 9039 / DSM 1715 / NCIMB 8712</strain>
    </source>
</reference>
<evidence type="ECO:0000256" key="2">
    <source>
        <dbReference type="ARBA" id="ARBA00009677"/>
    </source>
</evidence>
<evidence type="ECO:0000256" key="4">
    <source>
        <dbReference type="RuleBase" id="RU362116"/>
    </source>
</evidence>
<dbReference type="Pfam" id="PF22692">
    <property type="entry name" value="LlgE_F_G_D1"/>
    <property type="match status" value="1"/>
</dbReference>
<dbReference type="PANTHER" id="PTHR30435:SF19">
    <property type="entry name" value="FLAGELLAR BASAL-BODY ROD PROTEIN FLGG"/>
    <property type="match status" value="1"/>
</dbReference>
<dbReference type="Proteomes" id="UP000001695">
    <property type="component" value="Chromosome"/>
</dbReference>
<accession>B2IK04</accession>
<dbReference type="PANTHER" id="PTHR30435">
    <property type="entry name" value="FLAGELLAR PROTEIN"/>
    <property type="match status" value="1"/>
</dbReference>
<keyword evidence="8" id="KW-1185">Reference proteome</keyword>
<dbReference type="InterPro" id="IPR037925">
    <property type="entry name" value="FlgE/F/G-like"/>
</dbReference>
<dbReference type="InterPro" id="IPR019776">
    <property type="entry name" value="Flagellar_basal_body_rod_CS"/>
</dbReference>
<comment type="similarity">
    <text evidence="2 4">Belongs to the flagella basal body rod proteins family.</text>
</comment>
<name>B2IK04_BEII9</name>
<dbReference type="PROSITE" id="PS00588">
    <property type="entry name" value="FLAGELLA_BB_ROD"/>
    <property type="match status" value="1"/>
</dbReference>
<dbReference type="GO" id="GO:0071978">
    <property type="term" value="P:bacterial-type flagellum-dependent swarming motility"/>
    <property type="evidence" value="ECO:0007669"/>
    <property type="project" value="TreeGrafter"/>
</dbReference>
<keyword evidence="7" id="KW-0969">Cilium</keyword>
<keyword evidence="7" id="KW-0966">Cell projection</keyword>
<dbReference type="eggNOG" id="COG4786">
    <property type="taxonomic scope" value="Bacteria"/>
</dbReference>
<evidence type="ECO:0000313" key="7">
    <source>
        <dbReference type="EMBL" id="ACB96379.1"/>
    </source>
</evidence>
<dbReference type="NCBIfam" id="NF009282">
    <property type="entry name" value="PRK12642.1"/>
    <property type="match status" value="1"/>
</dbReference>